<comment type="caution">
    <text evidence="2">The sequence shown here is derived from an EMBL/GenBank/DDBJ whole genome shotgun (WGS) entry which is preliminary data.</text>
</comment>
<organism evidence="2 3">
    <name type="scientific">Neorhizobium huautlense</name>
    <dbReference type="NCBI Taxonomy" id="67774"/>
    <lineage>
        <taxon>Bacteria</taxon>
        <taxon>Pseudomonadati</taxon>
        <taxon>Pseudomonadota</taxon>
        <taxon>Alphaproteobacteria</taxon>
        <taxon>Hyphomicrobiales</taxon>
        <taxon>Rhizobiaceae</taxon>
        <taxon>Rhizobium/Agrobacterium group</taxon>
        <taxon>Neorhizobium</taxon>
    </lineage>
</organism>
<evidence type="ECO:0000313" key="2">
    <source>
        <dbReference type="EMBL" id="MDP9837323.1"/>
    </source>
</evidence>
<dbReference type="Gene3D" id="3.20.20.220">
    <property type="match status" value="1"/>
</dbReference>
<evidence type="ECO:0000313" key="3">
    <source>
        <dbReference type="Proteomes" id="UP001241472"/>
    </source>
</evidence>
<dbReference type="RefSeq" id="WP_306833954.1">
    <property type="nucleotide sequence ID" value="NZ_JAUSRF010000006.1"/>
</dbReference>
<protein>
    <submittedName>
        <fullName evidence="2">Methylenetetrahydrofolate reductase (NADPH)</fullName>
        <ecNumber evidence="2">1.5.1.20</ecNumber>
    </submittedName>
</protein>
<proteinExistence type="predicted"/>
<dbReference type="EMBL" id="JAUSRF010000006">
    <property type="protein sequence ID" value="MDP9837323.1"/>
    <property type="molecule type" value="Genomic_DNA"/>
</dbReference>
<gene>
    <name evidence="2" type="ORF">J2T09_002075</name>
</gene>
<dbReference type="InterPro" id="IPR029041">
    <property type="entry name" value="FAD-linked_oxidoreductase-like"/>
</dbReference>
<dbReference type="SUPFAM" id="SSF51730">
    <property type="entry name" value="FAD-linked oxidoreductase"/>
    <property type="match status" value="1"/>
</dbReference>
<keyword evidence="1 2" id="KW-0560">Oxidoreductase</keyword>
<dbReference type="Proteomes" id="UP001241472">
    <property type="component" value="Unassembled WGS sequence"/>
</dbReference>
<dbReference type="EC" id="1.5.1.20" evidence="2"/>
<keyword evidence="3" id="KW-1185">Reference proteome</keyword>
<name>A0ABT9PS90_9HYPH</name>
<evidence type="ECO:0000256" key="1">
    <source>
        <dbReference type="ARBA" id="ARBA00023002"/>
    </source>
</evidence>
<accession>A0ABT9PS90</accession>
<sequence length="301" mass="32694">MAIAVTDEDADAVLAPEAINLLSHFSIEVTPRTAAKVGDFRKLLPTVTRVYIAHIEGTPIDDMVATARRLTSEGFAPMPHVPARGIPDVSTLETWIKRYREEAGVEQALLLGGGNARPAGNLDSVMAMLETGLFDRYGFKRLHVAGHPEGNRDIDRDGGTANVDAALRSKNDYARRTDANMAIVTQFAFDAKPVIAWAERIFAEGIDLPIHLGIAGPTRLQTLIKFAISCGVGPSLSILQKRALDLRKLLVPFEPTDLVDEIEAYRATHPQSRIEQCHVFPLGGISASADWANARAKNGRA</sequence>
<dbReference type="GO" id="GO:0004489">
    <property type="term" value="F:methylenetetrahydrofolate reductase [NAD(P)H] activity"/>
    <property type="evidence" value="ECO:0007669"/>
    <property type="project" value="UniProtKB-EC"/>
</dbReference>
<reference evidence="2 3" key="1">
    <citation type="submission" date="2023-07" db="EMBL/GenBank/DDBJ databases">
        <title>Sorghum-associated microbial communities from plants grown in Nebraska, USA.</title>
        <authorList>
            <person name="Schachtman D."/>
        </authorList>
    </citation>
    <scope>NUCLEOTIDE SEQUENCE [LARGE SCALE GENOMIC DNA]</scope>
    <source>
        <strain evidence="2 3">DS1307</strain>
    </source>
</reference>